<dbReference type="InterPro" id="IPR027417">
    <property type="entry name" value="P-loop_NTPase"/>
</dbReference>
<dbReference type="FunFam" id="3.30.160.60:FF:000270">
    <property type="entry name" value="Zinc finger protein 512"/>
    <property type="match status" value="1"/>
</dbReference>
<dbReference type="GO" id="GO:0005634">
    <property type="term" value="C:nucleus"/>
    <property type="evidence" value="ECO:0007669"/>
    <property type="project" value="UniProtKB-SubCell"/>
</dbReference>
<proteinExistence type="inferred from homology"/>
<evidence type="ECO:0000256" key="23">
    <source>
        <dbReference type="ARBA" id="ARBA00048909"/>
    </source>
</evidence>
<dbReference type="CDD" id="cd02023">
    <property type="entry name" value="UMPK"/>
    <property type="match status" value="1"/>
</dbReference>
<dbReference type="PRINTS" id="PR00988">
    <property type="entry name" value="URIDINKINASE"/>
</dbReference>
<evidence type="ECO:0000256" key="12">
    <source>
        <dbReference type="ARBA" id="ARBA00022741"/>
    </source>
</evidence>
<evidence type="ECO:0000256" key="24">
    <source>
        <dbReference type="ARBA" id="ARBA00056790"/>
    </source>
</evidence>
<evidence type="ECO:0000256" key="10">
    <source>
        <dbReference type="ARBA" id="ARBA00022723"/>
    </source>
</evidence>
<evidence type="ECO:0000256" key="15">
    <source>
        <dbReference type="ARBA" id="ARBA00022833"/>
    </source>
</evidence>
<feature type="region of interest" description="Disordered" evidence="28">
    <location>
        <begin position="363"/>
        <end position="536"/>
    </location>
</feature>
<dbReference type="SUPFAM" id="SSF51161">
    <property type="entry name" value="Trimeric LpxA-like enzymes"/>
    <property type="match status" value="1"/>
</dbReference>
<feature type="domain" description="C2H2-type" evidence="29">
    <location>
        <begin position="578"/>
        <end position="606"/>
    </location>
</feature>
<comment type="subcellular location">
    <subcellularLocation>
        <location evidence="2">Cytoplasm</location>
    </subcellularLocation>
    <subcellularLocation>
        <location evidence="1">Nucleus</location>
    </subcellularLocation>
</comment>
<feature type="region of interest" description="Disordered" evidence="28">
    <location>
        <begin position="689"/>
        <end position="720"/>
    </location>
</feature>
<comment type="similarity">
    <text evidence="4">Belongs to the uridine kinase family.</text>
</comment>
<dbReference type="FunFam" id="3.30.160.60:FF:000820">
    <property type="entry name" value="Zinc finger protein 512B"/>
    <property type="match status" value="1"/>
</dbReference>
<dbReference type="SUPFAM" id="SSF57667">
    <property type="entry name" value="beta-beta-alpha zinc fingers"/>
    <property type="match status" value="6"/>
</dbReference>
<evidence type="ECO:0000256" key="27">
    <source>
        <dbReference type="PROSITE-ProRule" id="PRU00042"/>
    </source>
</evidence>
<dbReference type="CDD" id="cd06223">
    <property type="entry name" value="PRTases_typeI"/>
    <property type="match status" value="1"/>
</dbReference>
<keyword evidence="8" id="KW-0597">Phosphoprotein</keyword>
<feature type="region of interest" description="Disordered" evidence="28">
    <location>
        <begin position="853"/>
        <end position="925"/>
    </location>
</feature>
<dbReference type="Pfam" id="PF00485">
    <property type="entry name" value="PRK"/>
    <property type="match status" value="1"/>
</dbReference>
<dbReference type="PANTHER" id="PTHR22979:SF3">
    <property type="entry name" value="ZINC FINGER PROTEIN 512B"/>
    <property type="match status" value="1"/>
</dbReference>
<sequence length="1479" mass="162242">MGLAQEAQRQEVLQQLLHLQVREEGRSLQLLSQGGRRVPGSSRSGPGKDGSRNEVRLPVLHEPPKLGLPVVRAGQTVPSQAALCFDLESPAGDRTEGKKKGRPKAENQALRDIPLSLMNQWKDEFKAHSRVKCPNAGCWLEFPSIYGLKYHYQRCQGGAISERLTFPCPFCEAAFTSKTQLEKHRIWNHMDRPLPAPKPGPVSRPVTVSRPVGVSKPIGVSKPVTISKPIGISKPVTVSRPVPVSKPVTVSRPVPVTKPVTISRPVPVTKAVPVTRPVQVNKSIPVTKSVPIAKPVTVNKPVPVTKPVTINKSVPMTKLVTVTKPVPVAKPVTVSRPIVVSKPVTVSRPIAISRHTPPCKVVLLTKSENKAPRAAGRSSGKKRTADGLDTCPIPPKHARPENGEYGPATPEQSSAFQLSTDPSSSPLSLGSRPSGGKEVPRAPGPGSPPEEGAERVKHRRKQKTPKKFTGEQPSISGTFGLKGLAKAEDKARIHRAKKQEGPGPEDTRKKGPAPTSAVSKEVPAPMTHPAAGGPEEQWQRAIHERGEAVCPTCNVVTRKTLVGLKKHMEVCQKLQDALKCQHCRKQFKSKAGLNYHTMAEHSTKVFPRAQLPGEWACRCGRQVDVVRLLATLTCPSDLQGCGAAFSSLMGYQYHQRRCGKPPCEVETPSFPCTHCGKPYRSKAGHDYHVRSEHTAPPPEEPSDKASEAEDPLGVERTPSGRIRRTSAQVAVFHLQEIAEDELARDWTKRRMKDDLVPETARLNYTRPGLPVLNPELLEAWKNEVKEKGHVNCPNDCCEAIYSSVSGLKAHLASCSKGDHLVGKYCCLLCPKEFSSESGVKYHILKTHAENWFRTSADPPPRHKGVDSPVPRKEKSPASGKKRGRKPKERPSEEPAPGTPPHQDDWPPAGRDKGARGSTGRKFLHSPTHLSTLTQSLHTPLPPNPLVKEILLKQDGAQGPLCSPETEQGSSNAESLDRLLPPVGAGRSPRKRTTSQCKSEPPLLRTSKRTIYTAGRPPWYNEHGTQSKEAFAIGLGGGSASGKTTVARMIIEALDVPWVVLLSMDSFYKVLTRQQQEQAAHNNFNFDHPDAFDFDLIISTLKKLKQGKSVKKTLYGANVIIFEGIMAFADKTLLELLDMKIFVDTDSDIRLVRRLRRDISERGRDIEGVIKQYNKFVKPAFDQYIQPTMRVADIVVPRGSGNTVAIDLIVQHVHSQLEEREGRALGEMPSLSSQSVCVLRAALASAHQCHPLPRTLSVLKSTPQVRGMHTIIRDRETSRDEFIFYSKRLMRLLIEHALSFLPFQDCVVQTPQGQDYAGKCYAGKQITGVSILRAGETMEPALRAVCKDVRIGTILIQTNQQTGEPELHYLRLPKDISDDHVILMDCTVSTGAAAMMAVRVLLDHDVPEDKIFLLSLLMAEMGVHSVAYAFPRVRIITTAVDKRVNDLFRIIPGIGNFGDRYFGTDAVPDGSDDEEGGSTG</sequence>
<dbReference type="FunFam" id="3.40.50.300:FF:000200">
    <property type="entry name" value="Uridine-cytidine kinase"/>
    <property type="match status" value="1"/>
</dbReference>
<evidence type="ECO:0000256" key="5">
    <source>
        <dbReference type="ARBA" id="ARBA00006991"/>
    </source>
</evidence>
<keyword evidence="16" id="KW-0067">ATP-binding</keyword>
<evidence type="ECO:0000256" key="14">
    <source>
        <dbReference type="ARBA" id="ARBA00022777"/>
    </source>
</evidence>
<evidence type="ECO:0000256" key="25">
    <source>
        <dbReference type="ARBA" id="ARBA00065923"/>
    </source>
</evidence>
<feature type="compositionally biased region" description="Basic and acidic residues" evidence="28">
    <location>
        <begin position="901"/>
        <end position="914"/>
    </location>
</feature>
<evidence type="ECO:0000256" key="9">
    <source>
        <dbReference type="ARBA" id="ARBA00022679"/>
    </source>
</evidence>
<organism evidence="30 31">
    <name type="scientific">Bos mutus</name>
    <name type="common">wild yak</name>
    <dbReference type="NCBI Taxonomy" id="72004"/>
    <lineage>
        <taxon>Eukaryota</taxon>
        <taxon>Metazoa</taxon>
        <taxon>Chordata</taxon>
        <taxon>Craniata</taxon>
        <taxon>Vertebrata</taxon>
        <taxon>Euteleostomi</taxon>
        <taxon>Mammalia</taxon>
        <taxon>Eutheria</taxon>
        <taxon>Laurasiatheria</taxon>
        <taxon>Artiodactyla</taxon>
        <taxon>Ruminantia</taxon>
        <taxon>Pecora</taxon>
        <taxon>Bovidae</taxon>
        <taxon>Bovinae</taxon>
        <taxon>Bos</taxon>
    </lineage>
</organism>
<keyword evidence="15" id="KW-0862">Zinc</keyword>
<dbReference type="NCBIfam" id="NF004018">
    <property type="entry name" value="PRK05480.1"/>
    <property type="match status" value="1"/>
</dbReference>
<evidence type="ECO:0000313" key="31">
    <source>
        <dbReference type="Proteomes" id="UP000322234"/>
    </source>
</evidence>
<dbReference type="GO" id="GO:0003677">
    <property type="term" value="F:DNA binding"/>
    <property type="evidence" value="ECO:0007669"/>
    <property type="project" value="UniProtKB-KW"/>
</dbReference>
<evidence type="ECO:0000256" key="17">
    <source>
        <dbReference type="ARBA" id="ARBA00022843"/>
    </source>
</evidence>
<evidence type="ECO:0000256" key="20">
    <source>
        <dbReference type="ARBA" id="ARBA00023163"/>
    </source>
</evidence>
<feature type="region of interest" description="Disordered" evidence="28">
    <location>
        <begin position="88"/>
        <end position="107"/>
    </location>
</feature>
<evidence type="ECO:0000256" key="21">
    <source>
        <dbReference type="ARBA" id="ARBA00023242"/>
    </source>
</evidence>
<evidence type="ECO:0000256" key="6">
    <source>
        <dbReference type="ARBA" id="ARBA00012137"/>
    </source>
</evidence>
<feature type="compositionally biased region" description="Polar residues" evidence="28">
    <location>
        <begin position="964"/>
        <end position="973"/>
    </location>
</feature>
<keyword evidence="17" id="KW-0832">Ubl conjugation</keyword>
<feature type="compositionally biased region" description="Low complexity" evidence="28">
    <location>
        <begin position="418"/>
        <end position="436"/>
    </location>
</feature>
<feature type="compositionally biased region" description="Basic residues" evidence="28">
    <location>
        <begin position="456"/>
        <end position="466"/>
    </location>
</feature>
<dbReference type="EC" id="2.7.1.48" evidence="6"/>
<evidence type="ECO:0000256" key="7">
    <source>
        <dbReference type="ARBA" id="ARBA00022490"/>
    </source>
</evidence>
<comment type="caution">
    <text evidence="30">The sequence shown here is derived from an EMBL/GenBank/DDBJ whole genome shotgun (WGS) entry which is preliminary data.</text>
</comment>
<keyword evidence="18" id="KW-0805">Transcription regulation</keyword>
<dbReference type="Pfam" id="PF00096">
    <property type="entry name" value="zf-C2H2"/>
    <property type="match status" value="1"/>
</dbReference>
<dbReference type="Pfam" id="PF14681">
    <property type="entry name" value="UPRTase"/>
    <property type="match status" value="1"/>
</dbReference>
<keyword evidence="21" id="KW-0539">Nucleus</keyword>
<dbReference type="Gene3D" id="3.40.50.2020">
    <property type="match status" value="1"/>
</dbReference>
<comment type="subunit">
    <text evidence="25">Interacts with RNF19B.</text>
</comment>
<feature type="compositionally biased region" description="Low complexity" evidence="28">
    <location>
        <begin position="34"/>
        <end position="45"/>
    </location>
</feature>
<evidence type="ECO:0000256" key="1">
    <source>
        <dbReference type="ARBA" id="ARBA00004123"/>
    </source>
</evidence>
<feature type="region of interest" description="Disordered" evidence="28">
    <location>
        <begin position="956"/>
        <end position="1001"/>
    </location>
</feature>
<feature type="compositionally biased region" description="Basic and acidic residues" evidence="28">
    <location>
        <begin position="859"/>
        <end position="875"/>
    </location>
</feature>
<protein>
    <recommendedName>
        <fullName evidence="26">Uridine-cytidine kinase-like 1</fullName>
        <ecNumber evidence="6">2.7.1.48</ecNumber>
    </recommendedName>
</protein>
<dbReference type="Proteomes" id="UP000322234">
    <property type="component" value="Unassembled WGS sequence"/>
</dbReference>
<keyword evidence="14" id="KW-0418">Kinase</keyword>
<dbReference type="SUPFAM" id="SSF53271">
    <property type="entry name" value="PRTase-like"/>
    <property type="match status" value="1"/>
</dbReference>
<dbReference type="EMBL" id="VBQZ03000024">
    <property type="protein sequence ID" value="MXQ85142.1"/>
    <property type="molecule type" value="Genomic_DNA"/>
</dbReference>
<accession>A0A6B0R784</accession>
<dbReference type="InterPro" id="IPR029057">
    <property type="entry name" value="PRTase-like"/>
</dbReference>
<dbReference type="PROSITE" id="PS00028">
    <property type="entry name" value="ZINC_FINGER_C2H2_1"/>
    <property type="match status" value="4"/>
</dbReference>
<feature type="domain" description="C2H2-type" evidence="29">
    <location>
        <begin position="824"/>
        <end position="848"/>
    </location>
</feature>
<dbReference type="PANTHER" id="PTHR22979">
    <property type="entry name" value="ZINC FINGER PROTEIN-RELATED"/>
    <property type="match status" value="1"/>
</dbReference>
<evidence type="ECO:0000259" key="29">
    <source>
        <dbReference type="PROSITE" id="PS50157"/>
    </source>
</evidence>
<evidence type="ECO:0000256" key="19">
    <source>
        <dbReference type="ARBA" id="ARBA00023125"/>
    </source>
</evidence>
<dbReference type="InterPro" id="IPR052274">
    <property type="entry name" value="Krueppel_C2H2_Zn-finger"/>
</dbReference>
<gene>
    <name evidence="30" type="ORF">E5288_WYG004180</name>
</gene>
<dbReference type="GO" id="GO:0005737">
    <property type="term" value="C:cytoplasm"/>
    <property type="evidence" value="ECO:0007669"/>
    <property type="project" value="UniProtKB-SubCell"/>
</dbReference>
<dbReference type="InterPro" id="IPR048408">
    <property type="entry name" value="ZNF512_C2HC"/>
</dbReference>
<dbReference type="FunFam" id="3.30.160.60:FF:000857">
    <property type="entry name" value="Zinc finger protein 512B"/>
    <property type="match status" value="1"/>
</dbReference>
<reference evidence="30" key="1">
    <citation type="submission" date="2019-10" db="EMBL/GenBank/DDBJ databases">
        <title>The sequence and de novo assembly of the wild yak genome.</title>
        <authorList>
            <person name="Liu Y."/>
        </authorList>
    </citation>
    <scope>NUCLEOTIDE SEQUENCE [LARGE SCALE GENOMIC DNA]</scope>
    <source>
        <strain evidence="30">WY2019</strain>
    </source>
</reference>
<keyword evidence="12" id="KW-0547">Nucleotide-binding</keyword>
<evidence type="ECO:0000256" key="22">
    <source>
        <dbReference type="ARBA" id="ARBA00047436"/>
    </source>
</evidence>
<dbReference type="InterPro" id="IPR013087">
    <property type="entry name" value="Znf_C2H2_type"/>
</dbReference>
<dbReference type="Pfam" id="PF21276">
    <property type="entry name" value="ZNF512_C2HC"/>
    <property type="match status" value="2"/>
</dbReference>
<dbReference type="InterPro" id="IPR000836">
    <property type="entry name" value="PRTase_dom"/>
</dbReference>
<dbReference type="PROSITE" id="PS50157">
    <property type="entry name" value="ZINC_FINGER_C2H2_2"/>
    <property type="match status" value="4"/>
</dbReference>
<dbReference type="FunFam" id="3.40.50.2020:FF:000010">
    <property type="entry name" value="Uridine-cytidine kinase"/>
    <property type="match status" value="1"/>
</dbReference>
<comment type="function">
    <text evidence="24">May contribute to UTP accumulation needed for blast transformation and proliferation.</text>
</comment>
<evidence type="ECO:0000256" key="16">
    <source>
        <dbReference type="ARBA" id="ARBA00022840"/>
    </source>
</evidence>
<dbReference type="GO" id="GO:0008270">
    <property type="term" value="F:zinc ion binding"/>
    <property type="evidence" value="ECO:0007669"/>
    <property type="project" value="UniProtKB-KW"/>
</dbReference>
<keyword evidence="9" id="KW-0808">Transferase</keyword>
<dbReference type="InterPro" id="IPR006083">
    <property type="entry name" value="PRK/URK"/>
</dbReference>
<dbReference type="Gene3D" id="3.30.160.60">
    <property type="entry name" value="Classic Zinc Finger"/>
    <property type="match status" value="4"/>
</dbReference>
<feature type="region of interest" description="Disordered" evidence="28">
    <location>
        <begin position="28"/>
        <end position="54"/>
    </location>
</feature>
<evidence type="ECO:0000256" key="26">
    <source>
        <dbReference type="ARBA" id="ARBA00073668"/>
    </source>
</evidence>
<dbReference type="InterPro" id="IPR000764">
    <property type="entry name" value="Uridine_kinase-like"/>
</dbReference>
<keyword evidence="7" id="KW-0963">Cytoplasm</keyword>
<dbReference type="GO" id="GO:0044206">
    <property type="term" value="P:UMP salvage"/>
    <property type="evidence" value="ECO:0007669"/>
    <property type="project" value="UniProtKB-UniPathway"/>
</dbReference>
<comment type="catalytic activity">
    <reaction evidence="23">
        <text>uridine + ATP = UMP + ADP + H(+)</text>
        <dbReference type="Rhea" id="RHEA:16825"/>
        <dbReference type="ChEBI" id="CHEBI:15378"/>
        <dbReference type="ChEBI" id="CHEBI:16704"/>
        <dbReference type="ChEBI" id="CHEBI:30616"/>
        <dbReference type="ChEBI" id="CHEBI:57865"/>
        <dbReference type="ChEBI" id="CHEBI:456216"/>
        <dbReference type="EC" id="2.7.1.48"/>
    </reaction>
</comment>
<dbReference type="InterPro" id="IPR011004">
    <property type="entry name" value="Trimer_LpxA-like_sf"/>
</dbReference>
<dbReference type="InterPro" id="IPR036236">
    <property type="entry name" value="Znf_C2H2_sf"/>
</dbReference>
<dbReference type="FunFam" id="3.30.160.60:FF:000177">
    <property type="entry name" value="Zinc finger protein 512"/>
    <property type="match status" value="1"/>
</dbReference>
<evidence type="ECO:0000256" key="13">
    <source>
        <dbReference type="ARBA" id="ARBA00022771"/>
    </source>
</evidence>
<feature type="domain" description="C2H2-type" evidence="29">
    <location>
        <begin position="670"/>
        <end position="698"/>
    </location>
</feature>
<keyword evidence="20" id="KW-0804">Transcription</keyword>
<dbReference type="SMART" id="SM00355">
    <property type="entry name" value="ZnF_C2H2"/>
    <property type="match status" value="5"/>
</dbReference>
<evidence type="ECO:0000256" key="28">
    <source>
        <dbReference type="SAM" id="MobiDB-lite"/>
    </source>
</evidence>
<keyword evidence="19" id="KW-0238">DNA-binding</keyword>
<keyword evidence="11" id="KW-0677">Repeat</keyword>
<evidence type="ECO:0000256" key="4">
    <source>
        <dbReference type="ARBA" id="ARBA00005408"/>
    </source>
</evidence>
<dbReference type="GO" id="GO:0004849">
    <property type="term" value="F:uridine kinase activity"/>
    <property type="evidence" value="ECO:0007669"/>
    <property type="project" value="UniProtKB-EC"/>
</dbReference>
<dbReference type="UniPathway" id="UPA00574">
    <property type="reaction ID" value="UER00637"/>
</dbReference>
<dbReference type="GO" id="GO:0005524">
    <property type="term" value="F:ATP binding"/>
    <property type="evidence" value="ECO:0007669"/>
    <property type="project" value="UniProtKB-KW"/>
</dbReference>
<name>A0A6B0R784_9CETA</name>
<evidence type="ECO:0000256" key="3">
    <source>
        <dbReference type="ARBA" id="ARBA00004690"/>
    </source>
</evidence>
<keyword evidence="10" id="KW-0479">Metal-binding</keyword>
<evidence type="ECO:0000256" key="11">
    <source>
        <dbReference type="ARBA" id="ARBA00022737"/>
    </source>
</evidence>
<comment type="similarity">
    <text evidence="5">Belongs to the krueppel C2H2-type zinc-finger protein family.</text>
</comment>
<evidence type="ECO:0000313" key="30">
    <source>
        <dbReference type="EMBL" id="MXQ85142.1"/>
    </source>
</evidence>
<dbReference type="SUPFAM" id="SSF52540">
    <property type="entry name" value="P-loop containing nucleoside triphosphate hydrolases"/>
    <property type="match status" value="1"/>
</dbReference>
<comment type="pathway">
    <text evidence="3">Pyrimidine metabolism; UMP biosynthesis via salvage pathway; UMP from uridine: step 1/1.</text>
</comment>
<evidence type="ECO:0000256" key="2">
    <source>
        <dbReference type="ARBA" id="ARBA00004496"/>
    </source>
</evidence>
<dbReference type="Gene3D" id="3.40.50.300">
    <property type="entry name" value="P-loop containing nucleotide triphosphate hydrolases"/>
    <property type="match status" value="1"/>
</dbReference>
<feature type="domain" description="C2H2-type" evidence="29">
    <location>
        <begin position="166"/>
        <end position="193"/>
    </location>
</feature>
<keyword evidence="13 27" id="KW-0863">Zinc-finger</keyword>
<evidence type="ECO:0000256" key="8">
    <source>
        <dbReference type="ARBA" id="ARBA00022553"/>
    </source>
</evidence>
<keyword evidence="31" id="KW-1185">Reference proteome</keyword>
<evidence type="ECO:0000256" key="18">
    <source>
        <dbReference type="ARBA" id="ARBA00023015"/>
    </source>
</evidence>
<comment type="catalytic activity">
    <reaction evidence="22">
        <text>cytidine + ATP = CMP + ADP + H(+)</text>
        <dbReference type="Rhea" id="RHEA:24674"/>
        <dbReference type="ChEBI" id="CHEBI:15378"/>
        <dbReference type="ChEBI" id="CHEBI:17562"/>
        <dbReference type="ChEBI" id="CHEBI:30616"/>
        <dbReference type="ChEBI" id="CHEBI:60377"/>
        <dbReference type="ChEBI" id="CHEBI:456216"/>
        <dbReference type="EC" id="2.7.1.48"/>
    </reaction>
</comment>